<dbReference type="InterPro" id="IPR019847">
    <property type="entry name" value="Gliding_motility_assoc_GldN"/>
</dbReference>
<proteinExistence type="predicted"/>
<sequence>MMIRRLIETTTLLLLSISAVAQLPSTGVSSGSGVLDGVYVQEHIPTKRVIQYTHLREADVMWSKRVWRTIDLREKQNHPLYYPIEPISDRMSLFDVIKYGATEEGSITLYDFKNGVYNDDQFRFPVIKQTGESDEEFKKRVESFFGTITVAPKFDPVTGAIMYDTNGIEIMDTLVNPYTARDIIKYEIKEDWFFDKQRSVMDVRIIGIAPIVNYVDPNTNAVIGTKTLFYLYFPECRYLFQNFFVYNPHNDAQRMSFDDLFWKRDFNSYIHKESNVYDRAINPNWLGVDALLESEKIKGEMFRMEHDLWNL</sequence>
<dbReference type="NCBIfam" id="TIGR03523">
    <property type="entry name" value="GldN"/>
    <property type="match status" value="1"/>
</dbReference>
<keyword evidence="3" id="KW-1185">Reference proteome</keyword>
<protein>
    <recommendedName>
        <fullName evidence="4">Gliding motility protein GldN</fullName>
    </recommendedName>
</protein>
<evidence type="ECO:0008006" key="4">
    <source>
        <dbReference type="Google" id="ProtNLM"/>
    </source>
</evidence>
<reference evidence="2" key="1">
    <citation type="submission" date="2021-04" db="EMBL/GenBank/DDBJ databases">
        <authorList>
            <person name="Rodrigo-Torres L."/>
            <person name="Arahal R. D."/>
            <person name="Lucena T."/>
        </authorList>
    </citation>
    <scope>NUCLEOTIDE SEQUENCE</scope>
    <source>
        <strain evidence="2">AS29M-1</strain>
    </source>
</reference>
<gene>
    <name evidence="2" type="ORF">CRYO30217_02454</name>
</gene>
<feature type="chain" id="PRO_5037410136" description="Gliding motility protein GldN" evidence="1">
    <location>
        <begin position="22"/>
        <end position="311"/>
    </location>
</feature>
<dbReference type="Proteomes" id="UP000683507">
    <property type="component" value="Chromosome"/>
</dbReference>
<evidence type="ECO:0000313" key="2">
    <source>
        <dbReference type="EMBL" id="CAG5084392.1"/>
    </source>
</evidence>
<dbReference type="EMBL" id="OU015584">
    <property type="protein sequence ID" value="CAG5084392.1"/>
    <property type="molecule type" value="Genomic_DNA"/>
</dbReference>
<feature type="signal peptide" evidence="1">
    <location>
        <begin position="1"/>
        <end position="21"/>
    </location>
</feature>
<keyword evidence="1" id="KW-0732">Signal</keyword>
<dbReference type="Pfam" id="PF19841">
    <property type="entry name" value="GldN"/>
    <property type="match status" value="1"/>
</dbReference>
<name>A0A916JNP5_9FLAO</name>
<dbReference type="KEGG" id="ptan:CRYO30217_02454"/>
<organism evidence="2 3">
    <name type="scientific">Parvicella tangerina</name>
    <dbReference type="NCBI Taxonomy" id="2829795"/>
    <lineage>
        <taxon>Bacteria</taxon>
        <taxon>Pseudomonadati</taxon>
        <taxon>Bacteroidota</taxon>
        <taxon>Flavobacteriia</taxon>
        <taxon>Flavobacteriales</taxon>
        <taxon>Parvicellaceae</taxon>
        <taxon>Parvicella</taxon>
    </lineage>
</organism>
<dbReference type="AlphaFoldDB" id="A0A916JNP5"/>
<evidence type="ECO:0000256" key="1">
    <source>
        <dbReference type="SAM" id="SignalP"/>
    </source>
</evidence>
<evidence type="ECO:0000313" key="3">
    <source>
        <dbReference type="Proteomes" id="UP000683507"/>
    </source>
</evidence>
<accession>A0A916JNP5</accession>